<dbReference type="InterPro" id="IPR011990">
    <property type="entry name" value="TPR-like_helical_dom_sf"/>
</dbReference>
<dbReference type="RefSeq" id="WP_243510863.1">
    <property type="nucleotide sequence ID" value="NZ_CP094534.1"/>
</dbReference>
<keyword evidence="1" id="KW-0732">Signal</keyword>
<evidence type="ECO:0000313" key="3">
    <source>
        <dbReference type="Proteomes" id="UP000831390"/>
    </source>
</evidence>
<dbReference type="EMBL" id="CP094534">
    <property type="protein sequence ID" value="UOE32381.1"/>
    <property type="molecule type" value="Genomic_DNA"/>
</dbReference>
<feature type="chain" id="PRO_5045974938" evidence="1">
    <location>
        <begin position="31"/>
        <end position="371"/>
    </location>
</feature>
<accession>A0ABY4B2W1</accession>
<organism evidence="2 3">
    <name type="scientific">Hymenobacter monticola</name>
    <dbReference type="NCBI Taxonomy" id="1705399"/>
    <lineage>
        <taxon>Bacteria</taxon>
        <taxon>Pseudomonadati</taxon>
        <taxon>Bacteroidota</taxon>
        <taxon>Cytophagia</taxon>
        <taxon>Cytophagales</taxon>
        <taxon>Hymenobacteraceae</taxon>
        <taxon>Hymenobacter</taxon>
    </lineage>
</organism>
<evidence type="ECO:0000313" key="2">
    <source>
        <dbReference type="EMBL" id="UOE32381.1"/>
    </source>
</evidence>
<protein>
    <submittedName>
        <fullName evidence="2">DUF4919 domain-containing protein</fullName>
    </submittedName>
</protein>
<name>A0ABY4B2W1_9BACT</name>
<keyword evidence="3" id="KW-1185">Reference proteome</keyword>
<dbReference type="SUPFAM" id="SSF48452">
    <property type="entry name" value="TPR-like"/>
    <property type="match status" value="1"/>
</dbReference>
<dbReference type="Pfam" id="PF16266">
    <property type="entry name" value="DUF4919"/>
    <property type="match status" value="1"/>
</dbReference>
<dbReference type="Gene3D" id="1.25.40.10">
    <property type="entry name" value="Tetratricopeptide repeat domain"/>
    <property type="match status" value="1"/>
</dbReference>
<dbReference type="InterPro" id="IPR032578">
    <property type="entry name" value="DUF4919"/>
</dbReference>
<feature type="signal peptide" evidence="1">
    <location>
        <begin position="1"/>
        <end position="30"/>
    </location>
</feature>
<sequence length="371" mass="41048">MLSLFNVSTTLRSLALVLQMLVLAPGALFAQVDNRAKNGKVLDALEAQYQQALKADPNGAAPHWHHANALAKVTFRASQTAWQYYELALRKDSLNANIYQDYAAYLAANQAYKQALAQYDKGLALAPTQPDLLAGQARVQQLIRQQEEYAALHRLPVRAGAAAKVSNFAELTDFAKLLPLTQQAEGAYAYPALAAKFRQDPAAPTPHEMLLLLGATARPDYKPYNYDAEQALQQLAADGKTEELIRQGEALLAQEPVNVLALQELLYGYRKQGNNLQVARVEQRLRSIFEGVLYGGDGSCEQPYLSISPQEEYVFVQYLGLQPTRNVSQTSCAGFFTDKLLVVDKSAETSGQQKPVYFNYTPIMLSMRGRK</sequence>
<gene>
    <name evidence="2" type="ORF">MTP16_14715</name>
</gene>
<proteinExistence type="predicted"/>
<reference evidence="2 3" key="1">
    <citation type="submission" date="2022-03" db="EMBL/GenBank/DDBJ databases">
        <title>Hymenobactersp. isolated from the air.</title>
        <authorList>
            <person name="Won M."/>
            <person name="Kwon S.-W."/>
        </authorList>
    </citation>
    <scope>NUCLEOTIDE SEQUENCE [LARGE SCALE GENOMIC DNA]</scope>
    <source>
        <strain evidence="2 3">KACC 22596</strain>
    </source>
</reference>
<dbReference type="Proteomes" id="UP000831390">
    <property type="component" value="Chromosome"/>
</dbReference>
<evidence type="ECO:0000256" key="1">
    <source>
        <dbReference type="SAM" id="SignalP"/>
    </source>
</evidence>